<dbReference type="PANTHER" id="PTHR46037">
    <property type="entry name" value="PROTEIN ENHANCER OF SEVENLESS 2B"/>
    <property type="match status" value="1"/>
</dbReference>
<evidence type="ECO:0000256" key="16">
    <source>
        <dbReference type="SAM" id="MobiDB-lite"/>
    </source>
</evidence>
<dbReference type="InterPro" id="IPR036860">
    <property type="entry name" value="SH2_dom_sf"/>
</dbReference>
<feature type="region of interest" description="Disordered" evidence="16">
    <location>
        <begin position="17"/>
        <end position="48"/>
    </location>
</feature>
<dbReference type="PROSITE" id="PS00107">
    <property type="entry name" value="PROTEIN_KINASE_ATP"/>
    <property type="match status" value="1"/>
</dbReference>
<feature type="compositionally biased region" description="Basic and acidic residues" evidence="16">
    <location>
        <begin position="254"/>
        <end position="271"/>
    </location>
</feature>
<evidence type="ECO:0000256" key="12">
    <source>
        <dbReference type="ARBA" id="ARBA00023288"/>
    </source>
</evidence>
<dbReference type="FunFam" id="2.30.30.40:FF:000229">
    <property type="entry name" value="Tyrosine-protein kinase"/>
    <property type="match status" value="1"/>
</dbReference>
<dbReference type="PROSITE" id="PS50001">
    <property type="entry name" value="SH2"/>
    <property type="match status" value="1"/>
</dbReference>
<dbReference type="Pfam" id="PF00018">
    <property type="entry name" value="SH3_1"/>
    <property type="match status" value="1"/>
</dbReference>
<evidence type="ECO:0000256" key="9">
    <source>
        <dbReference type="ARBA" id="ARBA00022840"/>
    </source>
</evidence>
<evidence type="ECO:0000256" key="14">
    <source>
        <dbReference type="PROSITE-ProRule" id="PRU00192"/>
    </source>
</evidence>
<evidence type="ECO:0000256" key="13">
    <source>
        <dbReference type="PROSITE-ProRule" id="PRU00191"/>
    </source>
</evidence>
<dbReference type="SMART" id="SM00326">
    <property type="entry name" value="SH3"/>
    <property type="match status" value="1"/>
</dbReference>
<feature type="binding site" evidence="15">
    <location>
        <position position="484"/>
    </location>
    <ligand>
        <name>ATP</name>
        <dbReference type="ChEBI" id="CHEBI:30616"/>
    </ligand>
</feature>
<evidence type="ECO:0000256" key="11">
    <source>
        <dbReference type="ARBA" id="ARBA00023137"/>
    </source>
</evidence>
<dbReference type="PRINTS" id="PR00452">
    <property type="entry name" value="SH3DOMAIN"/>
</dbReference>
<gene>
    <name evidence="19" type="ORF">D4764_08G0000690</name>
</gene>
<dbReference type="InterPro" id="IPR001452">
    <property type="entry name" value="SH3_domain"/>
</dbReference>
<keyword evidence="12" id="KW-0449">Lipoprotein</keyword>
<dbReference type="EC" id="2.7.10.2" evidence="2"/>
<keyword evidence="10 13" id="KW-0727">SH2 domain</keyword>
<evidence type="ECO:0000313" key="19">
    <source>
        <dbReference type="EMBL" id="TWW56082.1"/>
    </source>
</evidence>
<keyword evidence="4" id="KW-0963">Cytoplasm</keyword>
<keyword evidence="3 14" id="KW-0728">SH3 domain</keyword>
<evidence type="ECO:0000256" key="7">
    <source>
        <dbReference type="ARBA" id="ARBA00022741"/>
    </source>
</evidence>
<dbReference type="EMBL" id="RHFK02000021">
    <property type="protein sequence ID" value="TWW56082.1"/>
    <property type="molecule type" value="Genomic_DNA"/>
</dbReference>
<keyword evidence="20" id="KW-1185">Reference proteome</keyword>
<dbReference type="PRINTS" id="PR00401">
    <property type="entry name" value="SH2DOMAIN"/>
</dbReference>
<accession>A0A5C6MLP3</accession>
<protein>
    <recommendedName>
        <fullName evidence="2">non-specific protein-tyrosine kinase</fullName>
        <ecNumber evidence="2">2.7.10.2</ecNumber>
    </recommendedName>
</protein>
<name>A0A5C6MLP3_9TELE</name>
<dbReference type="SMART" id="SM00252">
    <property type="entry name" value="SH2"/>
    <property type="match status" value="1"/>
</dbReference>
<keyword evidence="6" id="KW-0808">Transferase</keyword>
<comment type="subcellular location">
    <subcellularLocation>
        <location evidence="1">Cytoplasm</location>
    </subcellularLocation>
</comment>
<evidence type="ECO:0000256" key="5">
    <source>
        <dbReference type="ARBA" id="ARBA00022553"/>
    </source>
</evidence>
<feature type="domain" description="SH3" evidence="18">
    <location>
        <begin position="46"/>
        <end position="110"/>
    </location>
</feature>
<sequence>MGQCLQKVCPCLVSLCQRSSPPDKPAADGDAADGGAERRTGPPPPDSNSIYRALWDFQTRQGDELSFREGDLFNVLSRGDNWWEVQRIDANGRVLDSGVVPGNYLAPAESIQIQPEPHWSSGEPHWSSGEPHRSWGNLTGPQGTSLVLREPHWSWGNLTSPQGNLSGHQEHQWSSGNLTGPQGNLSSHQEHQWSSGNLSGPGGTSVVLRKPQWSSRNLSGPQKRGVPSQGPQIQRRSGTAGCPPQAATVPQLDRQPRRESSSHESDTEGSKAKTLRASGREAQTSSTSRSSSLLDLMLVSTMRDRGLQQTAQLQMGKQGGRGADESSDLADERNNDRKWYFGTLTRFQAQQYLLEPENSEGAFLIRVSEKDNVEHVLSVRSSRHVKHYKILQTNGSNFFVEANHRFSSLVELVEYYRTNSLNNGDMLGNPCKRNKPSPPARLPFPKDEWELPKEEFHLDEELGSGCFAHVYRGHWKNLINVAIKILKNGILSSVLITRDSCF</sequence>
<keyword evidence="11" id="KW-0829">Tyrosine-protein kinase</keyword>
<dbReference type="InterPro" id="IPR043539">
    <property type="entry name" value="Grb2-like"/>
</dbReference>
<organism evidence="19 20">
    <name type="scientific">Takifugu flavidus</name>
    <name type="common">sansaifugu</name>
    <dbReference type="NCBI Taxonomy" id="433684"/>
    <lineage>
        <taxon>Eukaryota</taxon>
        <taxon>Metazoa</taxon>
        <taxon>Chordata</taxon>
        <taxon>Craniata</taxon>
        <taxon>Vertebrata</taxon>
        <taxon>Euteleostomi</taxon>
        <taxon>Actinopterygii</taxon>
        <taxon>Neopterygii</taxon>
        <taxon>Teleostei</taxon>
        <taxon>Neoteleostei</taxon>
        <taxon>Acanthomorphata</taxon>
        <taxon>Eupercaria</taxon>
        <taxon>Tetraodontiformes</taxon>
        <taxon>Tetradontoidea</taxon>
        <taxon>Tetraodontidae</taxon>
        <taxon>Takifugu</taxon>
    </lineage>
</organism>
<reference evidence="19 20" key="1">
    <citation type="submission" date="2019-04" db="EMBL/GenBank/DDBJ databases">
        <title>Chromosome genome assembly for Takifugu flavidus.</title>
        <authorList>
            <person name="Xiao S."/>
        </authorList>
    </citation>
    <scope>NUCLEOTIDE SEQUENCE [LARGE SCALE GENOMIC DNA]</scope>
    <source>
        <strain evidence="19">HTHZ2018</strain>
        <tissue evidence="19">Muscle</tissue>
    </source>
</reference>
<dbReference type="InterPro" id="IPR000980">
    <property type="entry name" value="SH2"/>
</dbReference>
<feature type="region of interest" description="Disordered" evidence="16">
    <location>
        <begin position="158"/>
        <end position="291"/>
    </location>
</feature>
<feature type="region of interest" description="Disordered" evidence="16">
    <location>
        <begin position="312"/>
        <end position="331"/>
    </location>
</feature>
<dbReference type="Pfam" id="PF00017">
    <property type="entry name" value="SH2"/>
    <property type="match status" value="1"/>
</dbReference>
<evidence type="ECO:0000256" key="8">
    <source>
        <dbReference type="ARBA" id="ARBA00022777"/>
    </source>
</evidence>
<keyword evidence="9 15" id="KW-0067">ATP-binding</keyword>
<evidence type="ECO:0000256" key="2">
    <source>
        <dbReference type="ARBA" id="ARBA00011903"/>
    </source>
</evidence>
<keyword evidence="5" id="KW-0597">Phosphoprotein</keyword>
<evidence type="ECO:0000259" key="17">
    <source>
        <dbReference type="PROSITE" id="PS50001"/>
    </source>
</evidence>
<dbReference type="Gene3D" id="3.30.505.10">
    <property type="entry name" value="SH2 domain"/>
    <property type="match status" value="1"/>
</dbReference>
<evidence type="ECO:0000256" key="15">
    <source>
        <dbReference type="PROSITE-ProRule" id="PRU10141"/>
    </source>
</evidence>
<dbReference type="GO" id="GO:0004715">
    <property type="term" value="F:non-membrane spanning protein tyrosine kinase activity"/>
    <property type="evidence" value="ECO:0007669"/>
    <property type="project" value="UniProtKB-EC"/>
</dbReference>
<comment type="caution">
    <text evidence="19">The sequence shown here is derived from an EMBL/GenBank/DDBJ whole genome shotgun (WGS) entry which is preliminary data.</text>
</comment>
<dbReference type="InterPro" id="IPR017441">
    <property type="entry name" value="Protein_kinase_ATP_BS"/>
</dbReference>
<dbReference type="Gene3D" id="2.30.30.40">
    <property type="entry name" value="SH3 Domains"/>
    <property type="match status" value="1"/>
</dbReference>
<evidence type="ECO:0000259" key="18">
    <source>
        <dbReference type="PROSITE" id="PS50002"/>
    </source>
</evidence>
<dbReference type="AlphaFoldDB" id="A0A5C6MLP3"/>
<evidence type="ECO:0000256" key="10">
    <source>
        <dbReference type="ARBA" id="ARBA00022999"/>
    </source>
</evidence>
<evidence type="ECO:0000256" key="6">
    <source>
        <dbReference type="ARBA" id="ARBA00022679"/>
    </source>
</evidence>
<dbReference type="InterPro" id="IPR036028">
    <property type="entry name" value="SH3-like_dom_sf"/>
</dbReference>
<dbReference type="Gene3D" id="3.30.200.20">
    <property type="entry name" value="Phosphorylase Kinase, domain 1"/>
    <property type="match status" value="1"/>
</dbReference>
<keyword evidence="7 15" id="KW-0547">Nucleotide-binding</keyword>
<feature type="domain" description="SH2" evidence="17">
    <location>
        <begin position="339"/>
        <end position="431"/>
    </location>
</feature>
<keyword evidence="8 19" id="KW-0418">Kinase</keyword>
<feature type="compositionally biased region" description="Polar residues" evidence="16">
    <location>
        <begin position="158"/>
        <end position="198"/>
    </location>
</feature>
<evidence type="ECO:0000256" key="3">
    <source>
        <dbReference type="ARBA" id="ARBA00022443"/>
    </source>
</evidence>
<proteinExistence type="predicted"/>
<dbReference type="SUPFAM" id="SSF50044">
    <property type="entry name" value="SH3-domain"/>
    <property type="match status" value="1"/>
</dbReference>
<dbReference type="PROSITE" id="PS50002">
    <property type="entry name" value="SH3"/>
    <property type="match status" value="1"/>
</dbReference>
<dbReference type="Proteomes" id="UP000324091">
    <property type="component" value="Chromosome 8"/>
</dbReference>
<evidence type="ECO:0000313" key="20">
    <source>
        <dbReference type="Proteomes" id="UP000324091"/>
    </source>
</evidence>
<dbReference type="GO" id="GO:0005737">
    <property type="term" value="C:cytoplasm"/>
    <property type="evidence" value="ECO:0007669"/>
    <property type="project" value="UniProtKB-SubCell"/>
</dbReference>
<evidence type="ECO:0000256" key="1">
    <source>
        <dbReference type="ARBA" id="ARBA00004496"/>
    </source>
</evidence>
<evidence type="ECO:0000256" key="4">
    <source>
        <dbReference type="ARBA" id="ARBA00022490"/>
    </source>
</evidence>
<dbReference type="SUPFAM" id="SSF55550">
    <property type="entry name" value="SH2 domain"/>
    <property type="match status" value="1"/>
</dbReference>
<dbReference type="GO" id="GO:0005524">
    <property type="term" value="F:ATP binding"/>
    <property type="evidence" value="ECO:0007669"/>
    <property type="project" value="UniProtKB-UniRule"/>
</dbReference>